<organism evidence="2 3">
    <name type="scientific">Phormidium nigroviride PCC 7112</name>
    <dbReference type="NCBI Taxonomy" id="179408"/>
    <lineage>
        <taxon>Bacteria</taxon>
        <taxon>Bacillati</taxon>
        <taxon>Cyanobacteriota</taxon>
        <taxon>Cyanophyceae</taxon>
        <taxon>Oscillatoriophycideae</taxon>
        <taxon>Oscillatoriales</taxon>
        <taxon>Oscillatoriaceae</taxon>
        <taxon>Phormidium</taxon>
    </lineage>
</organism>
<dbReference type="AlphaFoldDB" id="K9VEQ7"/>
<keyword evidence="3" id="KW-1185">Reference proteome</keyword>
<dbReference type="EMBL" id="CP003614">
    <property type="protein sequence ID" value="AFZ05745.1"/>
    <property type="molecule type" value="Genomic_DNA"/>
</dbReference>
<accession>K9VEQ7</accession>
<protein>
    <submittedName>
        <fullName evidence="2">Uncharacterized protein</fullName>
    </submittedName>
</protein>
<feature type="region of interest" description="Disordered" evidence="1">
    <location>
        <begin position="25"/>
        <end position="49"/>
    </location>
</feature>
<reference evidence="2 3" key="1">
    <citation type="submission" date="2012-05" db="EMBL/GenBank/DDBJ databases">
        <title>Finished chromosome of genome of Oscillatoria sp. PCC 7112.</title>
        <authorList>
            <consortium name="US DOE Joint Genome Institute"/>
            <person name="Gugger M."/>
            <person name="Coursin T."/>
            <person name="Rippka R."/>
            <person name="Tandeau De Marsac N."/>
            <person name="Huntemann M."/>
            <person name="Wei C.-L."/>
            <person name="Han J."/>
            <person name="Detter J.C."/>
            <person name="Han C."/>
            <person name="Tapia R."/>
            <person name="Davenport K."/>
            <person name="Daligault H."/>
            <person name="Erkkila T."/>
            <person name="Gu W."/>
            <person name="Munk A.C.C."/>
            <person name="Teshima H."/>
            <person name="Xu Y."/>
            <person name="Chain P."/>
            <person name="Chen A."/>
            <person name="Krypides N."/>
            <person name="Mavromatis K."/>
            <person name="Markowitz V."/>
            <person name="Szeto E."/>
            <person name="Ivanova N."/>
            <person name="Mikhailova N."/>
            <person name="Ovchinnikova G."/>
            <person name="Pagani I."/>
            <person name="Pati A."/>
            <person name="Goodwin L."/>
            <person name="Peters L."/>
            <person name="Pitluck S."/>
            <person name="Woyke T."/>
            <person name="Kerfeld C."/>
        </authorList>
    </citation>
    <scope>NUCLEOTIDE SEQUENCE [LARGE SCALE GENOMIC DNA]</scope>
    <source>
        <strain evidence="2 3">PCC 7112</strain>
    </source>
</reference>
<gene>
    <name evidence="2" type="ORF">Osc7112_1199</name>
</gene>
<dbReference type="KEGG" id="oni:Osc7112_1199"/>
<sequence>MLPIISTWEMQNFLVGQLAPKLTTASAVDSEPKNGIEDKPIPAPAAAEV</sequence>
<evidence type="ECO:0000256" key="1">
    <source>
        <dbReference type="SAM" id="MobiDB-lite"/>
    </source>
</evidence>
<dbReference type="Proteomes" id="UP000010478">
    <property type="component" value="Chromosome"/>
</dbReference>
<evidence type="ECO:0000313" key="2">
    <source>
        <dbReference type="EMBL" id="AFZ05745.1"/>
    </source>
</evidence>
<proteinExistence type="predicted"/>
<feature type="compositionally biased region" description="Basic and acidic residues" evidence="1">
    <location>
        <begin position="30"/>
        <end position="40"/>
    </location>
</feature>
<evidence type="ECO:0000313" key="3">
    <source>
        <dbReference type="Proteomes" id="UP000010478"/>
    </source>
</evidence>
<name>K9VEQ7_9CYAN</name>
<dbReference type="HOGENOM" id="CLU_3138517_0_0_3"/>